<protein>
    <submittedName>
        <fullName evidence="8">Xanthosine permease</fullName>
    </submittedName>
</protein>
<dbReference type="Proteomes" id="UP000254877">
    <property type="component" value="Unassembled WGS sequence"/>
</dbReference>
<dbReference type="GO" id="GO:0005886">
    <property type="term" value="C:plasma membrane"/>
    <property type="evidence" value="ECO:0007669"/>
    <property type="project" value="UniProtKB-SubCell"/>
</dbReference>
<keyword evidence="5 7" id="KW-1133">Transmembrane helix</keyword>
<comment type="subcellular location">
    <subcellularLocation>
        <location evidence="1">Cell membrane</location>
        <topology evidence="1">Multi-pass membrane protein</topology>
    </subcellularLocation>
</comment>
<accession>A0A376L8I0</accession>
<dbReference type="EMBL" id="UGAB01000002">
    <property type="protein sequence ID" value="STF40633.1"/>
    <property type="molecule type" value="Genomic_DNA"/>
</dbReference>
<evidence type="ECO:0000256" key="7">
    <source>
        <dbReference type="SAM" id="Phobius"/>
    </source>
</evidence>
<feature type="transmembrane region" description="Helical" evidence="7">
    <location>
        <begin position="42"/>
        <end position="62"/>
    </location>
</feature>
<proteinExistence type="predicted"/>
<keyword evidence="2" id="KW-0813">Transport</keyword>
<dbReference type="GO" id="GO:0015212">
    <property type="term" value="F:cytidine transmembrane transporter activity"/>
    <property type="evidence" value="ECO:0007669"/>
    <property type="project" value="TreeGrafter"/>
</dbReference>
<dbReference type="InterPro" id="IPR004740">
    <property type="entry name" value="Nuc_H_symport"/>
</dbReference>
<keyword evidence="3" id="KW-1003">Cell membrane</keyword>
<reference evidence="8 9" key="1">
    <citation type="submission" date="2018-06" db="EMBL/GenBank/DDBJ databases">
        <authorList>
            <consortium name="Pathogen Informatics"/>
            <person name="Doyle S."/>
        </authorList>
    </citation>
    <scope>NUCLEOTIDE SEQUENCE [LARGE SCALE GENOMIC DNA]</scope>
    <source>
        <strain evidence="8 9">NCTC7928</strain>
    </source>
</reference>
<dbReference type="AlphaFoldDB" id="A0A376L8I0"/>
<evidence type="ECO:0000313" key="8">
    <source>
        <dbReference type="EMBL" id="STF40633.1"/>
    </source>
</evidence>
<gene>
    <name evidence="8" type="primary">xapB_2</name>
    <name evidence="8" type="ORF">NCTC7928_01198</name>
</gene>
<organism evidence="8 9">
    <name type="scientific">Escherichia coli</name>
    <dbReference type="NCBI Taxonomy" id="562"/>
    <lineage>
        <taxon>Bacteria</taxon>
        <taxon>Pseudomonadati</taxon>
        <taxon>Pseudomonadota</taxon>
        <taxon>Gammaproteobacteria</taxon>
        <taxon>Enterobacterales</taxon>
        <taxon>Enterobacteriaceae</taxon>
        <taxon>Escherichia</taxon>
    </lineage>
</organism>
<keyword evidence="4 7" id="KW-0812">Transmembrane</keyword>
<evidence type="ECO:0000256" key="3">
    <source>
        <dbReference type="ARBA" id="ARBA00022475"/>
    </source>
</evidence>
<evidence type="ECO:0000256" key="5">
    <source>
        <dbReference type="ARBA" id="ARBA00022989"/>
    </source>
</evidence>
<sequence>MLLSAYALTLPKIPVAEKKATTSLASKLGLDAFVLFKNPRMAIFFLFAMMLGAVLQITNVLATRSCMISPVILSLLIASW</sequence>
<dbReference type="GO" id="GO:0015213">
    <property type="term" value="F:uridine transmembrane transporter activity"/>
    <property type="evidence" value="ECO:0007669"/>
    <property type="project" value="TreeGrafter"/>
</dbReference>
<evidence type="ECO:0000256" key="4">
    <source>
        <dbReference type="ARBA" id="ARBA00022692"/>
    </source>
</evidence>
<evidence type="ECO:0000256" key="2">
    <source>
        <dbReference type="ARBA" id="ARBA00022448"/>
    </source>
</evidence>
<dbReference type="PANTHER" id="PTHR23522:SF9">
    <property type="entry name" value="XANTHOSINE PERMEASE"/>
    <property type="match status" value="1"/>
</dbReference>
<keyword evidence="6 7" id="KW-0472">Membrane</keyword>
<evidence type="ECO:0000256" key="6">
    <source>
        <dbReference type="ARBA" id="ARBA00023136"/>
    </source>
</evidence>
<dbReference type="Pfam" id="PF03825">
    <property type="entry name" value="Nuc_H_symport"/>
    <property type="match status" value="1"/>
</dbReference>
<evidence type="ECO:0000313" key="9">
    <source>
        <dbReference type="Proteomes" id="UP000254877"/>
    </source>
</evidence>
<dbReference type="PANTHER" id="PTHR23522">
    <property type="entry name" value="BLL5896 PROTEIN"/>
    <property type="match status" value="1"/>
</dbReference>
<evidence type="ECO:0000256" key="1">
    <source>
        <dbReference type="ARBA" id="ARBA00004651"/>
    </source>
</evidence>
<name>A0A376L8I0_ECOLX</name>